<organism evidence="2">
    <name type="scientific">uncultured Acidimicrobiales bacterium</name>
    <dbReference type="NCBI Taxonomy" id="310071"/>
    <lineage>
        <taxon>Bacteria</taxon>
        <taxon>Bacillati</taxon>
        <taxon>Actinomycetota</taxon>
        <taxon>Acidimicrobiia</taxon>
        <taxon>Acidimicrobiales</taxon>
        <taxon>environmental samples</taxon>
    </lineage>
</organism>
<proteinExistence type="predicted"/>
<sequence>MTTTVTTASVQRARLGGPWMNSQTPPVVAVAGSIRGSAMSTLPGFVLRAGPGRGAPPPKIDTRRTAGIFTGTSASTDGSRRGAKGSRLSTFSAEITCCAHR</sequence>
<evidence type="ECO:0000256" key="1">
    <source>
        <dbReference type="SAM" id="MobiDB-lite"/>
    </source>
</evidence>
<dbReference type="AlphaFoldDB" id="A0A6J4J684"/>
<name>A0A6J4J684_9ACTN</name>
<evidence type="ECO:0000313" key="2">
    <source>
        <dbReference type="EMBL" id="CAA9271572.1"/>
    </source>
</evidence>
<gene>
    <name evidence="2" type="ORF">AVDCRST_MAG10-3330</name>
</gene>
<dbReference type="EMBL" id="CADCTB010000201">
    <property type="protein sequence ID" value="CAA9271572.1"/>
    <property type="molecule type" value="Genomic_DNA"/>
</dbReference>
<protein>
    <submittedName>
        <fullName evidence="2">Uncharacterized protein</fullName>
    </submittedName>
</protein>
<feature type="region of interest" description="Disordered" evidence="1">
    <location>
        <begin position="48"/>
        <end position="86"/>
    </location>
</feature>
<reference evidence="2" key="1">
    <citation type="submission" date="2020-02" db="EMBL/GenBank/DDBJ databases">
        <authorList>
            <person name="Meier V. D."/>
        </authorList>
    </citation>
    <scope>NUCLEOTIDE SEQUENCE</scope>
    <source>
        <strain evidence="2">AVDCRST_MAG10</strain>
    </source>
</reference>
<accession>A0A6J4J684</accession>